<evidence type="ECO:0000256" key="1">
    <source>
        <dbReference type="SAM" id="MobiDB-lite"/>
    </source>
</evidence>
<evidence type="ECO:0000313" key="2">
    <source>
        <dbReference type="Ensembl" id="ENSSRHP00000003016.1"/>
    </source>
</evidence>
<protein>
    <submittedName>
        <fullName evidence="2">Uncharacterized protein</fullName>
    </submittedName>
</protein>
<name>A0A673FSW3_9TELE</name>
<dbReference type="Proteomes" id="UP000472270">
    <property type="component" value="Unassembled WGS sequence"/>
</dbReference>
<accession>A0A673FSW3</accession>
<dbReference type="Ensembl" id="ENSSRHT00000003130.1">
    <property type="protein sequence ID" value="ENSSRHP00000003016.1"/>
    <property type="gene ID" value="ENSSRHG00000002083.1"/>
</dbReference>
<sequence length="113" mass="13118">MKKKVRHNRLANPQRPPSPIKPSRNRETLTYAEAQRMVELEIDGRVHRLSIYDKLDVIDSDDPLAQEISECTSNKENTEKPQQVLVRSVRLKNNQQKKSAALTTVEYDMDEED</sequence>
<reference evidence="2" key="1">
    <citation type="submission" date="2025-08" db="UniProtKB">
        <authorList>
            <consortium name="Ensembl"/>
        </authorList>
    </citation>
    <scope>IDENTIFICATION</scope>
</reference>
<reference evidence="2" key="2">
    <citation type="submission" date="2025-09" db="UniProtKB">
        <authorList>
            <consortium name="Ensembl"/>
        </authorList>
    </citation>
    <scope>IDENTIFICATION</scope>
</reference>
<organism evidence="2 3">
    <name type="scientific">Sinocyclocheilus rhinocerous</name>
    <dbReference type="NCBI Taxonomy" id="307959"/>
    <lineage>
        <taxon>Eukaryota</taxon>
        <taxon>Metazoa</taxon>
        <taxon>Chordata</taxon>
        <taxon>Craniata</taxon>
        <taxon>Vertebrata</taxon>
        <taxon>Euteleostomi</taxon>
        <taxon>Actinopterygii</taxon>
        <taxon>Neopterygii</taxon>
        <taxon>Teleostei</taxon>
        <taxon>Ostariophysi</taxon>
        <taxon>Cypriniformes</taxon>
        <taxon>Cyprinidae</taxon>
        <taxon>Cyprininae</taxon>
        <taxon>Sinocyclocheilus</taxon>
    </lineage>
</organism>
<feature type="region of interest" description="Disordered" evidence="1">
    <location>
        <begin position="1"/>
        <end position="26"/>
    </location>
</feature>
<dbReference type="AlphaFoldDB" id="A0A673FSW3"/>
<evidence type="ECO:0000313" key="3">
    <source>
        <dbReference type="Proteomes" id="UP000472270"/>
    </source>
</evidence>
<keyword evidence="3" id="KW-1185">Reference proteome</keyword>
<proteinExistence type="predicted"/>